<keyword evidence="2" id="KW-1185">Reference proteome</keyword>
<accession>A0ABR7NCQ1</accession>
<gene>
    <name evidence="1" type="ORF">H8716_14075</name>
</gene>
<evidence type="ECO:0000313" key="1">
    <source>
        <dbReference type="EMBL" id="MBC8574194.1"/>
    </source>
</evidence>
<dbReference type="Proteomes" id="UP000657421">
    <property type="component" value="Unassembled WGS sequence"/>
</dbReference>
<evidence type="ECO:0000313" key="2">
    <source>
        <dbReference type="Proteomes" id="UP000657421"/>
    </source>
</evidence>
<organism evidence="1 2">
    <name type="scientific">Jingyaoa shaoxingensis</name>
    <dbReference type="NCBI Taxonomy" id="2763671"/>
    <lineage>
        <taxon>Bacteria</taxon>
        <taxon>Bacillati</taxon>
        <taxon>Bacillota</taxon>
        <taxon>Clostridia</taxon>
        <taxon>Lachnospirales</taxon>
        <taxon>Lachnospiraceae</taxon>
        <taxon>Jingyaoa</taxon>
    </lineage>
</organism>
<comment type="caution">
    <text evidence="1">The sequence shown here is derived from an EMBL/GenBank/DDBJ whole genome shotgun (WGS) entry which is preliminary data.</text>
</comment>
<protein>
    <submittedName>
        <fullName evidence="1">Uncharacterized protein</fullName>
    </submittedName>
</protein>
<sequence length="84" mass="9692">MKEITEQILSGDFPMSGESYKELKEDYLAFVITMVDILNGAAYLFEKKPDSDNRHWKEQQEIQQYCEALGKEIGGKEKQGRKGM</sequence>
<dbReference type="RefSeq" id="WP_249309694.1">
    <property type="nucleotide sequence ID" value="NZ_JACRSZ010000017.1"/>
</dbReference>
<proteinExistence type="predicted"/>
<name>A0ABR7NCQ1_9FIRM</name>
<dbReference type="EMBL" id="JACRSZ010000017">
    <property type="protein sequence ID" value="MBC8574194.1"/>
    <property type="molecule type" value="Genomic_DNA"/>
</dbReference>
<reference evidence="1 2" key="1">
    <citation type="submission" date="2020-08" db="EMBL/GenBank/DDBJ databases">
        <title>Genome public.</title>
        <authorList>
            <person name="Liu C."/>
            <person name="Sun Q."/>
        </authorList>
    </citation>
    <scope>NUCLEOTIDE SEQUENCE [LARGE SCALE GENOMIC DNA]</scope>
    <source>
        <strain evidence="1 2">NSJ-46</strain>
    </source>
</reference>